<dbReference type="SUPFAM" id="SSF103657">
    <property type="entry name" value="BAR/IMD domain-like"/>
    <property type="match status" value="1"/>
</dbReference>
<dbReference type="GO" id="GO:0005737">
    <property type="term" value="C:cytoplasm"/>
    <property type="evidence" value="ECO:0007669"/>
    <property type="project" value="InterPro"/>
</dbReference>
<dbReference type="EMBL" id="NMUH01000218">
    <property type="protein sequence ID" value="MQL74671.1"/>
    <property type="molecule type" value="Genomic_DNA"/>
</dbReference>
<feature type="region of interest" description="Disordered" evidence="1">
    <location>
        <begin position="440"/>
        <end position="465"/>
    </location>
</feature>
<evidence type="ECO:0000313" key="4">
    <source>
        <dbReference type="Proteomes" id="UP000652761"/>
    </source>
</evidence>
<feature type="compositionally biased region" description="Basic residues" evidence="1">
    <location>
        <begin position="1"/>
        <end position="14"/>
    </location>
</feature>
<evidence type="ECO:0000256" key="1">
    <source>
        <dbReference type="SAM" id="MobiDB-lite"/>
    </source>
</evidence>
<dbReference type="CDD" id="cd07307">
    <property type="entry name" value="BAR"/>
    <property type="match status" value="1"/>
</dbReference>
<dbReference type="InterPro" id="IPR037488">
    <property type="entry name" value="At2g33490-like"/>
</dbReference>
<evidence type="ECO:0000313" key="3">
    <source>
        <dbReference type="EMBL" id="MQL74671.1"/>
    </source>
</evidence>
<dbReference type="InterPro" id="IPR027267">
    <property type="entry name" value="AH/BAR_dom_sf"/>
</dbReference>
<feature type="domain" description="BAR" evidence="2">
    <location>
        <begin position="33"/>
        <end position="234"/>
    </location>
</feature>
<evidence type="ECO:0000259" key="2">
    <source>
        <dbReference type="Pfam" id="PF16746"/>
    </source>
</evidence>
<feature type="compositionally biased region" description="Polar residues" evidence="1">
    <location>
        <begin position="599"/>
        <end position="608"/>
    </location>
</feature>
<feature type="region of interest" description="Disordered" evidence="1">
    <location>
        <begin position="487"/>
        <end position="626"/>
    </location>
</feature>
<dbReference type="Pfam" id="PF16746">
    <property type="entry name" value="BAR_3"/>
    <property type="match status" value="1"/>
</dbReference>
<feature type="compositionally biased region" description="Polar residues" evidence="1">
    <location>
        <begin position="447"/>
        <end position="456"/>
    </location>
</feature>
<feature type="region of interest" description="Disordered" evidence="1">
    <location>
        <begin position="392"/>
        <end position="414"/>
    </location>
</feature>
<dbReference type="AlphaFoldDB" id="A0A843TU16"/>
<accession>A0A843TU16</accession>
<sequence>MKSSLRKLRGLAAHHRPDSKEKKRDGHPRAQLDELERASQDMQDMRNCYDSLLSAAAATTNCAYEFSESLGELGSCLLEKTALNDDEESGKVLLMLGKVQFELQKLVDIYRSHITQTISNPSESLLKELQNVEEMKRQCDEKREVYKHMLAAQREKGKPKNARENIVLQQLQAAQNDYDEEATLFVFRLKSLKRGQSRSLLTQAARHHSAQLTFFKKGIKSLEAVEPHVKLVAEKQHIDYQFSGLEDYGTEGDDNCNSIDDAYDANDDGELSFFYEQNEQVLDVSTSRNSMENKCFFDSTSSEKAEMGAERAFFSQLDQAVHTKASALEMAQEDLDKNQSDVLSFRRPWPGSQSAPLFADKKFDPVDRIKDMQPPSTKKFHTYVLPTPVDCKSSTVLSSKPAPSEKLGRMGGWPSQTQLWHSTPMEPRKHVKISRTDVLSNHADSKSVLTESNTNSEHNRMPPPLAEGLSSPPFKGMLDHLSTQFIPHNSDSKKFKRQAFSGPLPNKGWSNKPSYSIPSVQHQGVSTMPIRVPTPRSTSPNISPSASPPLVPSPKISELHELPRPPISSANPTRPSSLIGHSAPLVSRGRELSPARNIPPTSSQTASPLPTPPGVMTRSFSIPSRSQRTSLNVAALMEKHHNQDMSEEVSSPPITPISLTSPARISIAGTYDAMKTRVRQKSTASKIMILPRSVGKVFTPAYICFLLCPCAIPPRKTLN</sequence>
<protein>
    <recommendedName>
        <fullName evidence="2">BAR domain-containing protein</fullName>
    </recommendedName>
</protein>
<dbReference type="Gene3D" id="1.20.1270.60">
    <property type="entry name" value="Arfaptin homology (AH) domain/BAR domain"/>
    <property type="match status" value="1"/>
</dbReference>
<dbReference type="PANTHER" id="PTHR34119">
    <property type="entry name" value="HYDROXYPROLINE-RICH GLYCOPROTEIN-LIKE"/>
    <property type="match status" value="1"/>
</dbReference>
<organism evidence="3 4">
    <name type="scientific">Colocasia esculenta</name>
    <name type="common">Wild taro</name>
    <name type="synonym">Arum esculentum</name>
    <dbReference type="NCBI Taxonomy" id="4460"/>
    <lineage>
        <taxon>Eukaryota</taxon>
        <taxon>Viridiplantae</taxon>
        <taxon>Streptophyta</taxon>
        <taxon>Embryophyta</taxon>
        <taxon>Tracheophyta</taxon>
        <taxon>Spermatophyta</taxon>
        <taxon>Magnoliopsida</taxon>
        <taxon>Liliopsida</taxon>
        <taxon>Araceae</taxon>
        <taxon>Aroideae</taxon>
        <taxon>Colocasieae</taxon>
        <taxon>Colocasia</taxon>
    </lineage>
</organism>
<gene>
    <name evidence="3" type="ORF">Taro_007023</name>
</gene>
<feature type="compositionally biased region" description="Basic and acidic residues" evidence="1">
    <location>
        <begin position="15"/>
        <end position="29"/>
    </location>
</feature>
<name>A0A843TU16_COLES</name>
<reference evidence="3" key="1">
    <citation type="submission" date="2017-07" db="EMBL/GenBank/DDBJ databases">
        <title>Taro Niue Genome Assembly and Annotation.</title>
        <authorList>
            <person name="Atibalentja N."/>
            <person name="Keating K."/>
            <person name="Fields C.J."/>
        </authorList>
    </citation>
    <scope>NUCLEOTIDE SEQUENCE</scope>
    <source>
        <strain evidence="3">Niue_2</strain>
        <tissue evidence="3">Leaf</tissue>
    </source>
</reference>
<dbReference type="OrthoDB" id="1925034at2759"/>
<proteinExistence type="predicted"/>
<feature type="compositionally biased region" description="Polar residues" evidence="1">
    <location>
        <begin position="508"/>
        <end position="526"/>
    </location>
</feature>
<feature type="non-terminal residue" evidence="3">
    <location>
        <position position="719"/>
    </location>
</feature>
<comment type="caution">
    <text evidence="3">The sequence shown here is derived from an EMBL/GenBank/DDBJ whole genome shotgun (WGS) entry which is preliminary data.</text>
</comment>
<dbReference type="PANTHER" id="PTHR34119:SF1">
    <property type="entry name" value="OS04G0394700 PROTEIN"/>
    <property type="match status" value="1"/>
</dbReference>
<keyword evidence="4" id="KW-1185">Reference proteome</keyword>
<dbReference type="InterPro" id="IPR004148">
    <property type="entry name" value="BAR_dom"/>
</dbReference>
<dbReference type="Proteomes" id="UP000652761">
    <property type="component" value="Unassembled WGS sequence"/>
</dbReference>
<feature type="region of interest" description="Disordered" evidence="1">
    <location>
        <begin position="1"/>
        <end position="29"/>
    </location>
</feature>